<reference evidence="1" key="1">
    <citation type="submission" date="2021-05" db="EMBL/GenBank/DDBJ databases">
        <authorList>
            <person name="Alioto T."/>
            <person name="Alioto T."/>
            <person name="Gomez Garrido J."/>
        </authorList>
    </citation>
    <scope>NUCLEOTIDE SEQUENCE</scope>
</reference>
<dbReference type="EMBL" id="HBUF01339807">
    <property type="protein sequence ID" value="CAG6701300.1"/>
    <property type="molecule type" value="Transcribed_RNA"/>
</dbReference>
<protein>
    <submittedName>
        <fullName evidence="1">Uncharacterized protein</fullName>
    </submittedName>
</protein>
<dbReference type="EMBL" id="HBUF01339808">
    <property type="protein sequence ID" value="CAG6701302.1"/>
    <property type="molecule type" value="Transcribed_RNA"/>
</dbReference>
<evidence type="ECO:0000313" key="1">
    <source>
        <dbReference type="EMBL" id="CAG6701302.1"/>
    </source>
</evidence>
<dbReference type="AlphaFoldDB" id="A0A8D8UB33"/>
<proteinExistence type="predicted"/>
<name>A0A8D8UB33_9HEMI</name>
<accession>A0A8D8UB33</accession>
<sequence length="100" mass="10800">MCFPSTASLFDITFECFRHVSDDVVFAHTVQEAGHIKLREHEGEDGGALFVVTGEAAREPVDQGVWGLPGVEVVDVPFLAPGQRLTEHLLSGNGVEFSSC</sequence>
<organism evidence="1">
    <name type="scientific">Cacopsylla melanoneura</name>
    <dbReference type="NCBI Taxonomy" id="428564"/>
    <lineage>
        <taxon>Eukaryota</taxon>
        <taxon>Metazoa</taxon>
        <taxon>Ecdysozoa</taxon>
        <taxon>Arthropoda</taxon>
        <taxon>Hexapoda</taxon>
        <taxon>Insecta</taxon>
        <taxon>Pterygota</taxon>
        <taxon>Neoptera</taxon>
        <taxon>Paraneoptera</taxon>
        <taxon>Hemiptera</taxon>
        <taxon>Sternorrhyncha</taxon>
        <taxon>Psylloidea</taxon>
        <taxon>Psyllidae</taxon>
        <taxon>Psyllinae</taxon>
        <taxon>Cacopsylla</taxon>
    </lineage>
</organism>